<dbReference type="InterPro" id="IPR001478">
    <property type="entry name" value="PDZ"/>
</dbReference>
<feature type="transmembrane region" description="Helical" evidence="1">
    <location>
        <begin position="57"/>
        <end position="78"/>
    </location>
</feature>
<dbReference type="Proteomes" id="UP001156102">
    <property type="component" value="Unassembled WGS sequence"/>
</dbReference>
<dbReference type="Gene3D" id="2.30.42.10">
    <property type="match status" value="1"/>
</dbReference>
<proteinExistence type="predicted"/>
<evidence type="ECO:0000313" key="3">
    <source>
        <dbReference type="EMBL" id="MCP8967613.1"/>
    </source>
</evidence>
<organism evidence="3 4">
    <name type="scientific">Ectobacillus ponti</name>
    <dbReference type="NCBI Taxonomy" id="2961894"/>
    <lineage>
        <taxon>Bacteria</taxon>
        <taxon>Bacillati</taxon>
        <taxon>Bacillota</taxon>
        <taxon>Bacilli</taxon>
        <taxon>Bacillales</taxon>
        <taxon>Bacillaceae</taxon>
        <taxon>Ectobacillus</taxon>
    </lineage>
</organism>
<evidence type="ECO:0000313" key="4">
    <source>
        <dbReference type="Proteomes" id="UP001156102"/>
    </source>
</evidence>
<comment type="caution">
    <text evidence="3">The sequence shown here is derived from an EMBL/GenBank/DDBJ whole genome shotgun (WGS) entry which is preliminary data.</text>
</comment>
<dbReference type="Pfam" id="PF17820">
    <property type="entry name" value="PDZ_6"/>
    <property type="match status" value="1"/>
</dbReference>
<protein>
    <submittedName>
        <fullName evidence="3">PDZ domain-containing protein</fullName>
    </submittedName>
</protein>
<feature type="domain" description="PDZ" evidence="2">
    <location>
        <begin position="280"/>
        <end position="363"/>
    </location>
</feature>
<keyword evidence="1" id="KW-0472">Membrane</keyword>
<dbReference type="SMART" id="SM00228">
    <property type="entry name" value="PDZ"/>
    <property type="match status" value="1"/>
</dbReference>
<feature type="transmembrane region" description="Helical" evidence="1">
    <location>
        <begin position="210"/>
        <end position="229"/>
    </location>
</feature>
<dbReference type="AlphaFoldDB" id="A0AA41X7B3"/>
<dbReference type="RefSeq" id="WP_254757491.1">
    <property type="nucleotide sequence ID" value="NZ_JANCLT010000002.1"/>
</dbReference>
<feature type="transmembrane region" description="Helical" evidence="1">
    <location>
        <begin position="140"/>
        <end position="159"/>
    </location>
</feature>
<reference evidence="3" key="1">
    <citation type="submission" date="2022-07" db="EMBL/GenBank/DDBJ databases">
        <authorList>
            <person name="Li W.-J."/>
            <person name="Deng Q.-Q."/>
        </authorList>
    </citation>
    <scope>NUCLEOTIDE SEQUENCE</scope>
    <source>
        <strain evidence="3">SYSU M60031</strain>
    </source>
</reference>
<dbReference type="EMBL" id="JANCLT010000002">
    <property type="protein sequence ID" value="MCP8967613.1"/>
    <property type="molecule type" value="Genomic_DNA"/>
</dbReference>
<accession>A0AA41X7B3</accession>
<evidence type="ECO:0000259" key="2">
    <source>
        <dbReference type="SMART" id="SM00228"/>
    </source>
</evidence>
<keyword evidence="1" id="KW-0812">Transmembrane</keyword>
<dbReference type="SUPFAM" id="SSF50156">
    <property type="entry name" value="PDZ domain-like"/>
    <property type="match status" value="1"/>
</dbReference>
<gene>
    <name evidence="3" type="ORF">NK662_03555</name>
</gene>
<evidence type="ECO:0000256" key="1">
    <source>
        <dbReference type="SAM" id="Phobius"/>
    </source>
</evidence>
<dbReference type="InterPro" id="IPR041489">
    <property type="entry name" value="PDZ_6"/>
</dbReference>
<sequence length="397" mass="43307">MENWLWEAAAGVGRFLLHPVLYIFIIANLLAGRLRVSRERHDFHSKVYPSGRELQSSLLPGIGLGLFLSAVMVVAGIVLSTASLLLIALWTAVFALLLQFRFASPAYSLGFTTLLFLFLPSIKTNTALDTWLQDRGETSLTALAVLMGLLLLAEGLLIAGKAADETTPRLWKGKRGLPIGVHVIQKFWFVPVFVPVPGEALTRLFDWWPVIHTGAETFSLFLVPFGIGFARSVRGMLPHAAIAYTGRRVAGLGLLVLLLGAASYWLPGVAVAAAGIAMLGRFTIMVRERLEDDKLPAYFKARNGGLTILDTIPGSPARELGLKAGEIITRVNGTVPASPREFYEALQLNTSGAFCSIDVLDTDGELRNVRRGLFAGEHHELGIIFVEREHKLDTEAI</sequence>
<feature type="transmembrane region" description="Helical" evidence="1">
    <location>
        <begin position="15"/>
        <end position="36"/>
    </location>
</feature>
<name>A0AA41X7B3_9BACI</name>
<keyword evidence="1" id="KW-1133">Transmembrane helix</keyword>
<dbReference type="InterPro" id="IPR036034">
    <property type="entry name" value="PDZ_sf"/>
</dbReference>
<keyword evidence="4" id="KW-1185">Reference proteome</keyword>